<keyword evidence="4" id="KW-1185">Reference proteome</keyword>
<dbReference type="AlphaFoldDB" id="A0A9W4ULE7"/>
<feature type="region of interest" description="Disordered" evidence="1">
    <location>
        <begin position="416"/>
        <end position="472"/>
    </location>
</feature>
<gene>
    <name evidence="3" type="ORF">PDIGIT_LOCUS10581</name>
</gene>
<feature type="region of interest" description="Disordered" evidence="1">
    <location>
        <begin position="239"/>
        <end position="262"/>
    </location>
</feature>
<evidence type="ECO:0000313" key="3">
    <source>
        <dbReference type="EMBL" id="CAI6337469.1"/>
    </source>
</evidence>
<feature type="region of interest" description="Disordered" evidence="1">
    <location>
        <begin position="1"/>
        <end position="23"/>
    </location>
</feature>
<proteinExistence type="predicted"/>
<evidence type="ECO:0000259" key="2">
    <source>
        <dbReference type="Pfam" id="PF14661"/>
    </source>
</evidence>
<feature type="compositionally biased region" description="Polar residues" evidence="1">
    <location>
        <begin position="528"/>
        <end position="550"/>
    </location>
</feature>
<dbReference type="OrthoDB" id="5575722at2759"/>
<dbReference type="Proteomes" id="UP001152607">
    <property type="component" value="Unassembled WGS sequence"/>
</dbReference>
<name>A0A9W4ULE7_9PLEO</name>
<sequence length="816" mass="90962">MSRTTSQASTVTSTTTNGHVRSLSAKTNIKAAARSNPLPPSDIKLFVTNLRLLDLDIRTDWPNITVQTFSSKNADQKQRIGASEWALFRLFEIWDPAETNQLRPFFPPLEPLQSRNLRIALHRSLDTLKKEGVLGREAVLRKTMMDECKGDKFFEVLCMFSTAVLKKVQASKPSRKKATPAVANRLANAQNLSSHAQDSLIPLSIVHKASLSNVLKRKDEKRTRFAQFEELLDSKADSINQRLRKSKETPKSRKPAMSEKEVDSFKQQLKDSWIGDQKWIDVMLHGDDVQAEGAFLARSFRSVWRAIEQGLQPEEASPDMGLMENLQSRVQEQQTRLSRWKSFHAEFQAQGSAPSESDIKPTVAVKEFKFDDHLQLQLPKTFSKNECSPKASLRPEFESILSEMDEELSRVATAKHNRSSLLRSRRQRSSLESPIRQDMPRKTSRSGIVPPVEQLRPMKPSPPSEEQYQESVPARQLPVYLRTSNLATPPVDSELTLVAAPSTYDNATIASHSSESLSDQDHSPHAPNLTSDPLPTITTTLHQQPVTSLLPSPSPTPSPSSSPPSAPSYFPSEPPLLEAPQLTSEETLAAQIVSTIGDATPSPVKKKQPRLSLMERTRMSMSNTNTFQPIPESPPLPSPSLPTAYEDDEEGLPTTATRPQQSLLERTRQSMATMNPPKPRASLAPPQHRDMNSSRRKSSRQSIFPVNQFDTPRSRKSIQAIEESQTELESTPKEDLFSDEVDYDRVFKSRPKIATSPVFGTPLVIGGAGDADEDEFDEGVTGVDLADVDSDDDVDVQAAWADSPSRDRGVRRGVRY</sequence>
<feature type="region of interest" description="Disordered" evidence="1">
    <location>
        <begin position="511"/>
        <end position="577"/>
    </location>
</feature>
<feature type="compositionally biased region" description="Pro residues" evidence="1">
    <location>
        <begin position="631"/>
        <end position="640"/>
    </location>
</feature>
<feature type="compositionally biased region" description="Low complexity" evidence="1">
    <location>
        <begin position="1"/>
        <end position="16"/>
    </location>
</feature>
<dbReference type="Pfam" id="PF14661">
    <property type="entry name" value="HAUS6_N"/>
    <property type="match status" value="1"/>
</dbReference>
<feature type="region of interest" description="Disordered" evidence="1">
    <location>
        <begin position="623"/>
        <end position="715"/>
    </location>
</feature>
<feature type="compositionally biased region" description="Basic residues" evidence="1">
    <location>
        <begin position="416"/>
        <end position="428"/>
    </location>
</feature>
<organism evidence="3 4">
    <name type="scientific">Periconia digitata</name>
    <dbReference type="NCBI Taxonomy" id="1303443"/>
    <lineage>
        <taxon>Eukaryota</taxon>
        <taxon>Fungi</taxon>
        <taxon>Dikarya</taxon>
        <taxon>Ascomycota</taxon>
        <taxon>Pezizomycotina</taxon>
        <taxon>Dothideomycetes</taxon>
        <taxon>Pleosporomycetidae</taxon>
        <taxon>Pleosporales</taxon>
        <taxon>Massarineae</taxon>
        <taxon>Periconiaceae</taxon>
        <taxon>Periconia</taxon>
    </lineage>
</organism>
<feature type="domain" description="HAUS augmin-like complex subunit 6 N-terminal" evidence="2">
    <location>
        <begin position="46"/>
        <end position="268"/>
    </location>
</feature>
<feature type="compositionally biased region" description="Polar residues" evidence="1">
    <location>
        <begin position="700"/>
        <end position="711"/>
    </location>
</feature>
<dbReference type="InterPro" id="IPR028163">
    <property type="entry name" value="HAUS_6_N"/>
</dbReference>
<reference evidence="3" key="1">
    <citation type="submission" date="2023-01" db="EMBL/GenBank/DDBJ databases">
        <authorList>
            <person name="Van Ghelder C."/>
            <person name="Rancurel C."/>
        </authorList>
    </citation>
    <scope>NUCLEOTIDE SEQUENCE</scope>
    <source>
        <strain evidence="3">CNCM I-4278</strain>
    </source>
</reference>
<feature type="compositionally biased region" description="Polar residues" evidence="1">
    <location>
        <begin position="654"/>
        <end position="673"/>
    </location>
</feature>
<accession>A0A9W4ULE7</accession>
<dbReference type="EMBL" id="CAOQHR010000007">
    <property type="protein sequence ID" value="CAI6337469.1"/>
    <property type="molecule type" value="Genomic_DNA"/>
</dbReference>
<feature type="region of interest" description="Disordered" evidence="1">
    <location>
        <begin position="795"/>
        <end position="816"/>
    </location>
</feature>
<feature type="compositionally biased region" description="Basic and acidic residues" evidence="1">
    <location>
        <begin position="246"/>
        <end position="262"/>
    </location>
</feature>
<evidence type="ECO:0000256" key="1">
    <source>
        <dbReference type="SAM" id="MobiDB-lite"/>
    </source>
</evidence>
<protein>
    <recommendedName>
        <fullName evidence="2">HAUS augmin-like complex subunit 6 N-terminal domain-containing protein</fullName>
    </recommendedName>
</protein>
<evidence type="ECO:0000313" key="4">
    <source>
        <dbReference type="Proteomes" id="UP001152607"/>
    </source>
</evidence>
<feature type="compositionally biased region" description="Pro residues" evidence="1">
    <location>
        <begin position="552"/>
        <end position="566"/>
    </location>
</feature>
<comment type="caution">
    <text evidence="3">The sequence shown here is derived from an EMBL/GenBank/DDBJ whole genome shotgun (WGS) entry which is preliminary data.</text>
</comment>